<dbReference type="Gene3D" id="3.90.280.10">
    <property type="entry name" value="PEBP-like"/>
    <property type="match status" value="1"/>
</dbReference>
<name>X0YQX0_9ZZZZ</name>
<dbReference type="EMBL" id="BARS01054675">
    <property type="protein sequence ID" value="GAG50818.1"/>
    <property type="molecule type" value="Genomic_DNA"/>
</dbReference>
<reference evidence="1" key="1">
    <citation type="journal article" date="2014" name="Front. Microbiol.">
        <title>High frequency of phylogenetically diverse reductive dehalogenase-homologous genes in deep subseafloor sedimentary metagenomes.</title>
        <authorList>
            <person name="Kawai M."/>
            <person name="Futagami T."/>
            <person name="Toyoda A."/>
            <person name="Takaki Y."/>
            <person name="Nishi S."/>
            <person name="Hori S."/>
            <person name="Arai W."/>
            <person name="Tsubouchi T."/>
            <person name="Morono Y."/>
            <person name="Uchiyama I."/>
            <person name="Ito T."/>
            <person name="Fujiyama A."/>
            <person name="Inagaki F."/>
            <person name="Takami H."/>
        </authorList>
    </citation>
    <scope>NUCLEOTIDE SEQUENCE</scope>
    <source>
        <strain evidence="1">Expedition CK06-06</strain>
    </source>
</reference>
<dbReference type="InterPro" id="IPR008914">
    <property type="entry name" value="PEBP"/>
</dbReference>
<protein>
    <recommendedName>
        <fullName evidence="2">YbhB/YbcL family Raf kinase inhibitor-like protein</fullName>
    </recommendedName>
</protein>
<dbReference type="SUPFAM" id="SSF49777">
    <property type="entry name" value="PEBP-like"/>
    <property type="match status" value="1"/>
</dbReference>
<dbReference type="AlphaFoldDB" id="X0YQX0"/>
<proteinExistence type="predicted"/>
<evidence type="ECO:0008006" key="2">
    <source>
        <dbReference type="Google" id="ProtNLM"/>
    </source>
</evidence>
<accession>X0YQX0</accession>
<dbReference type="InterPro" id="IPR005247">
    <property type="entry name" value="YbhB_YbcL/LppC-like"/>
</dbReference>
<sequence length="100" mass="11207">MVRFIFVLVFGLFLLGCTAEKVVEQIEEPKSEQIEKVEGEVRIMKLTSNDFNEGDMIPAKFTCQGEDINPHLAWDDVPDGVKSFALIVDDPDAPVGTWVH</sequence>
<dbReference type="InterPro" id="IPR036610">
    <property type="entry name" value="PEBP-like_sf"/>
</dbReference>
<comment type="caution">
    <text evidence="1">The sequence shown here is derived from an EMBL/GenBank/DDBJ whole genome shotgun (WGS) entry which is preliminary data.</text>
</comment>
<gene>
    <name evidence="1" type="ORF">S01H1_80891</name>
</gene>
<evidence type="ECO:0000313" key="1">
    <source>
        <dbReference type="EMBL" id="GAG50818.1"/>
    </source>
</evidence>
<dbReference type="Pfam" id="PF01161">
    <property type="entry name" value="PBP"/>
    <property type="match status" value="1"/>
</dbReference>
<dbReference type="CDD" id="cd00865">
    <property type="entry name" value="PEBP_bact_arch"/>
    <property type="match status" value="1"/>
</dbReference>
<organism evidence="1">
    <name type="scientific">marine sediment metagenome</name>
    <dbReference type="NCBI Taxonomy" id="412755"/>
    <lineage>
        <taxon>unclassified sequences</taxon>
        <taxon>metagenomes</taxon>
        <taxon>ecological metagenomes</taxon>
    </lineage>
</organism>
<dbReference type="PROSITE" id="PS51257">
    <property type="entry name" value="PROKAR_LIPOPROTEIN"/>
    <property type="match status" value="1"/>
</dbReference>
<feature type="non-terminal residue" evidence="1">
    <location>
        <position position="100"/>
    </location>
</feature>